<dbReference type="FunFam" id="1.25.40.10:FF:000344">
    <property type="entry name" value="Pentatricopeptide repeat-containing protein"/>
    <property type="match status" value="1"/>
</dbReference>
<dbReference type="GO" id="GO:0009451">
    <property type="term" value="P:RNA modification"/>
    <property type="evidence" value="ECO:0007669"/>
    <property type="project" value="InterPro"/>
</dbReference>
<organism evidence="3 4">
    <name type="scientific">Hibiscus syriacus</name>
    <name type="common">Rose of Sharon</name>
    <dbReference type="NCBI Taxonomy" id="106335"/>
    <lineage>
        <taxon>Eukaryota</taxon>
        <taxon>Viridiplantae</taxon>
        <taxon>Streptophyta</taxon>
        <taxon>Embryophyta</taxon>
        <taxon>Tracheophyta</taxon>
        <taxon>Spermatophyta</taxon>
        <taxon>Magnoliopsida</taxon>
        <taxon>eudicotyledons</taxon>
        <taxon>Gunneridae</taxon>
        <taxon>Pentapetalae</taxon>
        <taxon>rosids</taxon>
        <taxon>malvids</taxon>
        <taxon>Malvales</taxon>
        <taxon>Malvaceae</taxon>
        <taxon>Malvoideae</taxon>
        <taxon>Hibiscus</taxon>
    </lineage>
</organism>
<dbReference type="EMBL" id="VEPZ02000132">
    <property type="protein sequence ID" value="KAE8732852.1"/>
    <property type="molecule type" value="Genomic_DNA"/>
</dbReference>
<evidence type="ECO:0000313" key="4">
    <source>
        <dbReference type="Proteomes" id="UP000436088"/>
    </source>
</evidence>
<dbReference type="AlphaFoldDB" id="A0A6A3D037"/>
<dbReference type="NCBIfam" id="TIGR00756">
    <property type="entry name" value="PPR"/>
    <property type="match status" value="1"/>
</dbReference>
<dbReference type="InterPro" id="IPR002885">
    <property type="entry name" value="PPR_rpt"/>
</dbReference>
<keyword evidence="4" id="KW-1185">Reference proteome</keyword>
<name>A0A6A3D037_HIBSY</name>
<dbReference type="InterPro" id="IPR046960">
    <property type="entry name" value="PPR_At4g14850-like_plant"/>
</dbReference>
<proteinExistence type="predicted"/>
<evidence type="ECO:0008006" key="5">
    <source>
        <dbReference type="Google" id="ProtNLM"/>
    </source>
</evidence>
<evidence type="ECO:0000256" key="2">
    <source>
        <dbReference type="PROSITE-ProRule" id="PRU00708"/>
    </source>
</evidence>
<sequence length="139" mass="15460">MMEMGVKPDHFTYATVLDTCANLVTIGLGKQIHAQIIKLELQSDVYICSTLVDMYSKYGNMYDSKLIFGKATNRDFVTWNAMICGYSQHGLGEEALQIFEDMIIENVTPKHATFISVLRACAHTGAGRKGIALFCLDVK</sequence>
<evidence type="ECO:0000256" key="1">
    <source>
        <dbReference type="ARBA" id="ARBA00022737"/>
    </source>
</evidence>
<dbReference type="GO" id="GO:0003723">
    <property type="term" value="F:RNA binding"/>
    <property type="evidence" value="ECO:0007669"/>
    <property type="project" value="InterPro"/>
</dbReference>
<dbReference type="PROSITE" id="PS51375">
    <property type="entry name" value="PPR"/>
    <property type="match status" value="1"/>
</dbReference>
<dbReference type="Proteomes" id="UP000436088">
    <property type="component" value="Unassembled WGS sequence"/>
</dbReference>
<accession>A0A6A3D037</accession>
<feature type="repeat" description="PPR" evidence="2">
    <location>
        <begin position="75"/>
        <end position="109"/>
    </location>
</feature>
<keyword evidence="1" id="KW-0677">Repeat</keyword>
<protein>
    <recommendedName>
        <fullName evidence="5">Pentatricopeptide repeat-containing protein</fullName>
    </recommendedName>
</protein>
<dbReference type="PANTHER" id="PTHR47926">
    <property type="entry name" value="PENTATRICOPEPTIDE REPEAT-CONTAINING PROTEIN"/>
    <property type="match status" value="1"/>
</dbReference>
<dbReference type="Gene3D" id="1.25.40.10">
    <property type="entry name" value="Tetratricopeptide repeat domain"/>
    <property type="match status" value="1"/>
</dbReference>
<comment type="caution">
    <text evidence="3">The sequence shown here is derived from an EMBL/GenBank/DDBJ whole genome shotgun (WGS) entry which is preliminary data.</text>
</comment>
<dbReference type="PANTHER" id="PTHR47926:SF406">
    <property type="entry name" value="REPEAT (PPR) SUPERFAMILY PROTEIN, PUTATIVE-RELATED"/>
    <property type="match status" value="1"/>
</dbReference>
<gene>
    <name evidence="3" type="ORF">F3Y22_tig00001713pilonHSYRG00100</name>
</gene>
<dbReference type="InterPro" id="IPR011990">
    <property type="entry name" value="TPR-like_helical_dom_sf"/>
</dbReference>
<dbReference type="Pfam" id="PF13041">
    <property type="entry name" value="PPR_2"/>
    <property type="match status" value="1"/>
</dbReference>
<evidence type="ECO:0000313" key="3">
    <source>
        <dbReference type="EMBL" id="KAE8732852.1"/>
    </source>
</evidence>
<reference evidence="3" key="1">
    <citation type="submission" date="2019-09" db="EMBL/GenBank/DDBJ databases">
        <title>Draft genome information of white flower Hibiscus syriacus.</title>
        <authorList>
            <person name="Kim Y.-M."/>
        </authorList>
    </citation>
    <scope>NUCLEOTIDE SEQUENCE [LARGE SCALE GENOMIC DNA]</scope>
    <source>
        <strain evidence="3">YM2019G1</strain>
    </source>
</reference>